<feature type="coiled-coil region" evidence="1">
    <location>
        <begin position="421"/>
        <end position="448"/>
    </location>
</feature>
<sequence length="514" mass="61849">MYKNIQNNSHFSNSNKNAISKKFLDKNYKKNFEFNLNFRSEPNFLDNYQKIEYLIKGAHSKEKLSKREDFDFLYNKNKKRNIYESVLNKNLKKKDSVKIIKIKEEQILINNEKKIIKKKPGLNSVFEKKDIFIFESSYNFIDKIYENIYLKKIQKNKKFSKKDKILLFNILYKSIEKSEILNHDFFYSSKKKINKIGEKSIKNELIFENLRSKNKITSEENAYVFKIFNKKFKIFKFKDKNLFGSKNLISKANYFYSKKYEEDLNYEKNKTFDNSNEIIFKKNHYEKNKKRNKTKFENIFLKNKNKELKEERKYILKFLESKISVTKLKDKNLFINTKNLIDESNIVYLKKRNDRITHKENSFIGSGSKKIVNIKKIKFVDNLIKSRIENNSEKNKRTLEYELDYKNISPNKIIYKKSNDIENILSKIKKIENENKKIRDDNENDRKSIDKLKFNYFKLVENKSKSKEDFATKKEVEKIVRSCIQGINFKSIVDFATEKLEKGLTIEKYRNGIL</sequence>
<keyword evidence="1" id="KW-0175">Coiled coil</keyword>
<organism evidence="2">
    <name type="scientific">Candidatus Improbicoccus pseudotrichonymphae</name>
    <dbReference type="NCBI Taxonomy" id="3033792"/>
    <lineage>
        <taxon>Bacteria</taxon>
        <taxon>Bacillati</taxon>
        <taxon>Bacillota</taxon>
        <taxon>Clostridia</taxon>
        <taxon>Candidatus Improbicoccus</taxon>
    </lineage>
</organism>
<protein>
    <submittedName>
        <fullName evidence="2">Uncharacterized protein</fullName>
    </submittedName>
</protein>
<proteinExistence type="predicted"/>
<evidence type="ECO:0000256" key="1">
    <source>
        <dbReference type="SAM" id="Coils"/>
    </source>
</evidence>
<reference evidence="2" key="1">
    <citation type="journal article" date="2023" name="ISME J.">
        <title>Emergence of putative energy parasites within Clostridia revealed by genome analysis of a novel endosymbiotic clade.</title>
        <authorList>
            <person name="Takahashi K."/>
            <person name="Kuwahara H."/>
            <person name="Horikawa Y."/>
            <person name="Izawa K."/>
            <person name="Kato D."/>
            <person name="Inagaki T."/>
            <person name="Yuki M."/>
            <person name="Ohkuma M."/>
            <person name="Hongoh Y."/>
        </authorList>
    </citation>
    <scope>NUCLEOTIDE SEQUENCE</scope>
    <source>
        <strain evidence="2">CfP3-15</strain>
    </source>
</reference>
<accession>A0AA48KX81</accession>
<name>A0AA48KX81_9FIRM</name>
<dbReference type="AlphaFoldDB" id="A0AA48KX81"/>
<evidence type="ECO:0000313" key="2">
    <source>
        <dbReference type="EMBL" id="BED92128.1"/>
    </source>
</evidence>
<dbReference type="KEGG" id="ips:CfP315_0715"/>
<dbReference type="Proteomes" id="UP001337580">
    <property type="component" value="Chromosome"/>
</dbReference>
<dbReference type="EMBL" id="AP027924">
    <property type="protein sequence ID" value="BED92128.1"/>
    <property type="molecule type" value="Genomic_DNA"/>
</dbReference>
<gene>
    <name evidence="2" type="ORF">CfP315_0715</name>
</gene>